<reference evidence="1" key="1">
    <citation type="submission" date="2021-06" db="EMBL/GenBank/DDBJ databases">
        <authorList>
            <person name="Kallberg Y."/>
            <person name="Tangrot J."/>
            <person name="Rosling A."/>
        </authorList>
    </citation>
    <scope>NUCLEOTIDE SEQUENCE</scope>
    <source>
        <strain evidence="1">IL203A</strain>
    </source>
</reference>
<proteinExistence type="predicted"/>
<evidence type="ECO:0000313" key="2">
    <source>
        <dbReference type="Proteomes" id="UP000789702"/>
    </source>
</evidence>
<gene>
    <name evidence="1" type="ORF">DHETER_LOCUS16083</name>
</gene>
<accession>A0ACA9R3T3</accession>
<comment type="caution">
    <text evidence="1">The sequence shown here is derived from an EMBL/GenBank/DDBJ whole genome shotgun (WGS) entry which is preliminary data.</text>
</comment>
<evidence type="ECO:0000313" key="1">
    <source>
        <dbReference type="EMBL" id="CAG8775351.1"/>
    </source>
</evidence>
<protein>
    <submittedName>
        <fullName evidence="1">5457_t:CDS:1</fullName>
    </submittedName>
</protein>
<keyword evidence="2" id="KW-1185">Reference proteome</keyword>
<organism evidence="1 2">
    <name type="scientific">Dentiscutata heterogama</name>
    <dbReference type="NCBI Taxonomy" id="1316150"/>
    <lineage>
        <taxon>Eukaryota</taxon>
        <taxon>Fungi</taxon>
        <taxon>Fungi incertae sedis</taxon>
        <taxon>Mucoromycota</taxon>
        <taxon>Glomeromycotina</taxon>
        <taxon>Glomeromycetes</taxon>
        <taxon>Diversisporales</taxon>
        <taxon>Gigasporaceae</taxon>
        <taxon>Dentiscutata</taxon>
    </lineage>
</organism>
<name>A0ACA9R3T3_9GLOM</name>
<dbReference type="Proteomes" id="UP000789702">
    <property type="component" value="Unassembled WGS sequence"/>
</dbReference>
<dbReference type="EMBL" id="CAJVPU010059437">
    <property type="protein sequence ID" value="CAG8775351.1"/>
    <property type="molecule type" value="Genomic_DNA"/>
</dbReference>
<sequence length="48" mass="6030">MAMIIDVWRKNLFSKRLPYKHKECAKHEIRKYFIERIDETINKHEKNK</sequence>
<feature type="non-terminal residue" evidence="1">
    <location>
        <position position="48"/>
    </location>
</feature>